<name>A0A6A4WAH4_AMPAM</name>
<dbReference type="AlphaFoldDB" id="A0A6A4WAH4"/>
<keyword evidence="3" id="KW-1185">Reference proteome</keyword>
<accession>A0A6A4WAH4</accession>
<gene>
    <name evidence="2" type="primary">PRM_1</name>
    <name evidence="2" type="ORF">FJT64_027466</name>
</gene>
<comment type="caution">
    <text evidence="2">The sequence shown here is derived from an EMBL/GenBank/DDBJ whole genome shotgun (WGS) entry which is preliminary data.</text>
</comment>
<dbReference type="EMBL" id="VIIS01001313">
    <property type="protein sequence ID" value="KAF0299922.1"/>
    <property type="molecule type" value="Genomic_DNA"/>
</dbReference>
<organism evidence="2 3">
    <name type="scientific">Amphibalanus amphitrite</name>
    <name type="common">Striped barnacle</name>
    <name type="synonym">Balanus amphitrite</name>
    <dbReference type="NCBI Taxonomy" id="1232801"/>
    <lineage>
        <taxon>Eukaryota</taxon>
        <taxon>Metazoa</taxon>
        <taxon>Ecdysozoa</taxon>
        <taxon>Arthropoda</taxon>
        <taxon>Crustacea</taxon>
        <taxon>Multicrustacea</taxon>
        <taxon>Cirripedia</taxon>
        <taxon>Thoracica</taxon>
        <taxon>Thoracicalcarea</taxon>
        <taxon>Balanomorpha</taxon>
        <taxon>Balanoidea</taxon>
        <taxon>Balanidae</taxon>
        <taxon>Amphibalaninae</taxon>
        <taxon>Amphibalanus</taxon>
    </lineage>
</organism>
<evidence type="ECO:0000313" key="3">
    <source>
        <dbReference type="Proteomes" id="UP000440578"/>
    </source>
</evidence>
<protein>
    <submittedName>
        <fullName evidence="2">Paramyosin</fullName>
    </submittedName>
</protein>
<evidence type="ECO:0000256" key="1">
    <source>
        <dbReference type="SAM" id="MobiDB-lite"/>
    </source>
</evidence>
<dbReference type="Proteomes" id="UP000440578">
    <property type="component" value="Unassembled WGS sequence"/>
</dbReference>
<feature type="region of interest" description="Disordered" evidence="1">
    <location>
        <begin position="49"/>
        <end position="69"/>
    </location>
</feature>
<feature type="compositionally biased region" description="Basic and acidic residues" evidence="1">
    <location>
        <begin position="49"/>
        <end position="60"/>
    </location>
</feature>
<reference evidence="2 3" key="1">
    <citation type="submission" date="2019-07" db="EMBL/GenBank/DDBJ databases">
        <title>Draft genome assembly of a fouling barnacle, Amphibalanus amphitrite (Darwin, 1854): The first reference genome for Thecostraca.</title>
        <authorList>
            <person name="Kim W."/>
        </authorList>
    </citation>
    <scope>NUCLEOTIDE SEQUENCE [LARGE SCALE GENOMIC DNA]</scope>
    <source>
        <strain evidence="2">SNU_AA5</strain>
        <tissue evidence="2">Soma without cirri and trophi</tissue>
    </source>
</reference>
<evidence type="ECO:0000313" key="2">
    <source>
        <dbReference type="EMBL" id="KAF0299922.1"/>
    </source>
</evidence>
<dbReference type="OrthoDB" id="312459at2759"/>
<sequence length="69" mass="7932">MSSSKTTTRKYTYTSSGGAQSDVKVEYHTDQMALARMEDRIRQLHDDLESERELRQRVSRTEGCYVAGN</sequence>
<feature type="region of interest" description="Disordered" evidence="1">
    <location>
        <begin position="1"/>
        <end position="21"/>
    </location>
</feature>
<feature type="compositionally biased region" description="Low complexity" evidence="1">
    <location>
        <begin position="1"/>
        <end position="16"/>
    </location>
</feature>
<proteinExistence type="predicted"/>